<dbReference type="Proteomes" id="UP001491552">
    <property type="component" value="Unassembled WGS sequence"/>
</dbReference>
<evidence type="ECO:0008006" key="3">
    <source>
        <dbReference type="Google" id="ProtNLM"/>
    </source>
</evidence>
<dbReference type="EMBL" id="JBBMFF010000162">
    <property type="protein sequence ID" value="MEQ2510494.1"/>
    <property type="molecule type" value="Genomic_DNA"/>
</dbReference>
<evidence type="ECO:0000313" key="2">
    <source>
        <dbReference type="Proteomes" id="UP001491552"/>
    </source>
</evidence>
<gene>
    <name evidence="1" type="ORF">WMO66_04395</name>
</gene>
<dbReference type="RefSeq" id="WP_349135169.1">
    <property type="nucleotide sequence ID" value="NZ_JBBMFF010000162.1"/>
</dbReference>
<comment type="caution">
    <text evidence="1">The sequence shown here is derived from an EMBL/GenBank/DDBJ whole genome shotgun (WGS) entry which is preliminary data.</text>
</comment>
<keyword evidence="2" id="KW-1185">Reference proteome</keyword>
<accession>A0ABV1G5K8</accession>
<organism evidence="1 2">
    <name type="scientific">Faecousia intestinalis</name>
    <dbReference type="NCBI Taxonomy" id="3133167"/>
    <lineage>
        <taxon>Bacteria</taxon>
        <taxon>Bacillati</taxon>
        <taxon>Bacillota</taxon>
        <taxon>Clostridia</taxon>
        <taxon>Eubacteriales</taxon>
        <taxon>Oscillospiraceae</taxon>
        <taxon>Faecousia</taxon>
    </lineage>
</organism>
<protein>
    <recommendedName>
        <fullName evidence="3">DUF4123 domain-containing protein</fullName>
    </recommendedName>
</protein>
<evidence type="ECO:0000313" key="1">
    <source>
        <dbReference type="EMBL" id="MEQ2510494.1"/>
    </source>
</evidence>
<name>A0ABV1G5K8_9FIRM</name>
<proteinExistence type="predicted"/>
<reference evidence="1 2" key="1">
    <citation type="submission" date="2024-03" db="EMBL/GenBank/DDBJ databases">
        <title>Human intestinal bacterial collection.</title>
        <authorList>
            <person name="Pauvert C."/>
            <person name="Hitch T.C.A."/>
            <person name="Clavel T."/>
        </authorList>
    </citation>
    <scope>NUCLEOTIDE SEQUENCE [LARGE SCALE GENOMIC DNA]</scope>
    <source>
        <strain evidence="1 2">CLA-AA-H192</strain>
    </source>
</reference>
<sequence length="154" mass="18036">MDILSGEEASSLRQFFLCTFVDTSCDYFQDRIAHMRQFSDGLRYTGYLWDCMLDREPVSCHYLISQLQALTGPFYVFWDIHSCDRIFIPNYWKYPIDAVLRAAPDEIPDTLQTLPEDCYFFDDSLSWAMVTTHEELKPGKRLCYLAAARNVLRS</sequence>